<proteinExistence type="predicted"/>
<gene>
    <name evidence="1" type="ORF">SAMN04489732_118146</name>
</gene>
<protein>
    <submittedName>
        <fullName evidence="1">Uncharacterized protein</fullName>
    </submittedName>
</protein>
<organism evidence="1 2">
    <name type="scientific">Amycolatopsis saalfeldensis</name>
    <dbReference type="NCBI Taxonomy" id="394193"/>
    <lineage>
        <taxon>Bacteria</taxon>
        <taxon>Bacillati</taxon>
        <taxon>Actinomycetota</taxon>
        <taxon>Actinomycetes</taxon>
        <taxon>Pseudonocardiales</taxon>
        <taxon>Pseudonocardiaceae</taxon>
        <taxon>Amycolatopsis</taxon>
    </lineage>
</organism>
<dbReference type="EMBL" id="FOEF01000018">
    <property type="protein sequence ID" value="SEP52051.1"/>
    <property type="molecule type" value="Genomic_DNA"/>
</dbReference>
<keyword evidence="2" id="KW-1185">Reference proteome</keyword>
<dbReference type="RefSeq" id="WP_091624893.1">
    <property type="nucleotide sequence ID" value="NZ_FOEF01000018.1"/>
</dbReference>
<dbReference type="OrthoDB" id="3683454at2"/>
<accession>A0A1H8YJ33</accession>
<dbReference type="STRING" id="394193.SAMN04489732_118146"/>
<evidence type="ECO:0000313" key="1">
    <source>
        <dbReference type="EMBL" id="SEP52051.1"/>
    </source>
</evidence>
<sequence length="210" mass="23335">MRLENTTSWRASWGSEHQIDLALYLRDVLALSVDDDQVLPPVEPAVPVHIPPAINRAEVQAQWSGWWTDLLTFLRGRGESSPRAPRTRLRRPQPGDGSAIDLAVQHFAPAALRHFAAARGSGLRDGAPLSAPGFYRRHILAGDRLGQLVRETEVHLGRRAHPFRLSVIEISVAGRIWTRTAEDQILVSSRFAEDPPALEAAMRTVIRELA</sequence>
<evidence type="ECO:0000313" key="2">
    <source>
        <dbReference type="Proteomes" id="UP000198582"/>
    </source>
</evidence>
<dbReference type="Proteomes" id="UP000198582">
    <property type="component" value="Unassembled WGS sequence"/>
</dbReference>
<reference evidence="1 2" key="1">
    <citation type="submission" date="2016-10" db="EMBL/GenBank/DDBJ databases">
        <authorList>
            <person name="de Groot N.N."/>
        </authorList>
    </citation>
    <scope>NUCLEOTIDE SEQUENCE [LARGE SCALE GENOMIC DNA]</scope>
    <source>
        <strain evidence="1 2">DSM 44993</strain>
    </source>
</reference>
<name>A0A1H8YJ33_9PSEU</name>
<dbReference type="AlphaFoldDB" id="A0A1H8YJ33"/>